<dbReference type="CDD" id="cd00067">
    <property type="entry name" value="GAL4"/>
    <property type="match status" value="1"/>
</dbReference>
<dbReference type="GO" id="GO:0008270">
    <property type="term" value="F:zinc ion binding"/>
    <property type="evidence" value="ECO:0007669"/>
    <property type="project" value="InterPro"/>
</dbReference>
<comment type="caution">
    <text evidence="6">The sequence shown here is derived from an EMBL/GenBank/DDBJ whole genome shotgun (WGS) entry which is preliminary data.</text>
</comment>
<evidence type="ECO:0000256" key="1">
    <source>
        <dbReference type="ARBA" id="ARBA00023015"/>
    </source>
</evidence>
<dbReference type="Pfam" id="PF00172">
    <property type="entry name" value="Zn_clus"/>
    <property type="match status" value="1"/>
</dbReference>
<evidence type="ECO:0000256" key="3">
    <source>
        <dbReference type="ARBA" id="ARBA00023163"/>
    </source>
</evidence>
<dbReference type="SMART" id="SM00066">
    <property type="entry name" value="GAL4"/>
    <property type="match status" value="1"/>
</dbReference>
<organism evidence="6 7">
    <name type="scientific">Aspergillus nanangensis</name>
    <dbReference type="NCBI Taxonomy" id="2582783"/>
    <lineage>
        <taxon>Eukaryota</taxon>
        <taxon>Fungi</taxon>
        <taxon>Dikarya</taxon>
        <taxon>Ascomycota</taxon>
        <taxon>Pezizomycotina</taxon>
        <taxon>Eurotiomycetes</taxon>
        <taxon>Eurotiomycetidae</taxon>
        <taxon>Eurotiales</taxon>
        <taxon>Aspergillaceae</taxon>
        <taxon>Aspergillus</taxon>
        <taxon>Aspergillus subgen. Circumdati</taxon>
    </lineage>
</organism>
<gene>
    <name evidence="6" type="ORF">FE257_007529</name>
</gene>
<dbReference type="InterPro" id="IPR001138">
    <property type="entry name" value="Zn2Cys6_DnaBD"/>
</dbReference>
<reference evidence="6" key="2">
    <citation type="submission" date="2020-02" db="EMBL/GenBank/DDBJ databases">
        <authorList>
            <person name="Gilchrist C.L.M."/>
            <person name="Chooi Y.-H."/>
        </authorList>
    </citation>
    <scope>NUCLEOTIDE SEQUENCE</scope>
    <source>
        <strain evidence="6">MST-FP2251</strain>
    </source>
</reference>
<name>A0AAD4CML5_ASPNN</name>
<dbReference type="InterPro" id="IPR053157">
    <property type="entry name" value="Sterol_Uptake_Regulator"/>
</dbReference>
<dbReference type="PROSITE" id="PS00463">
    <property type="entry name" value="ZN2_CY6_FUNGAL_1"/>
    <property type="match status" value="1"/>
</dbReference>
<dbReference type="PANTHER" id="PTHR47784">
    <property type="entry name" value="STEROL UPTAKE CONTROL PROTEIN 2"/>
    <property type="match status" value="1"/>
</dbReference>
<evidence type="ECO:0000259" key="5">
    <source>
        <dbReference type="PROSITE" id="PS50048"/>
    </source>
</evidence>
<evidence type="ECO:0000313" key="7">
    <source>
        <dbReference type="Proteomes" id="UP001194746"/>
    </source>
</evidence>
<proteinExistence type="predicted"/>
<dbReference type="PANTHER" id="PTHR47784:SF10">
    <property type="entry name" value="TRANSCRIPTION FACTOR, PUTATIVE (AFU_ORTHOLOGUE AFUA_6G14150)-RELATED"/>
    <property type="match status" value="1"/>
</dbReference>
<dbReference type="AlphaFoldDB" id="A0AAD4CML5"/>
<keyword evidence="2" id="KW-0238">DNA-binding</keyword>
<reference evidence="6" key="1">
    <citation type="journal article" date="2019" name="Beilstein J. Org. Chem.">
        <title>Nanangenines: drimane sesquiterpenoids as the dominant metabolite cohort of a novel Australian fungus, Aspergillus nanangensis.</title>
        <authorList>
            <person name="Lacey H.J."/>
            <person name="Gilchrist C.L.M."/>
            <person name="Crombie A."/>
            <person name="Kalaitzis J.A."/>
            <person name="Vuong D."/>
            <person name="Rutledge P.J."/>
            <person name="Turner P."/>
            <person name="Pitt J.I."/>
            <person name="Lacey E."/>
            <person name="Chooi Y.H."/>
            <person name="Piggott A.M."/>
        </authorList>
    </citation>
    <scope>NUCLEOTIDE SEQUENCE</scope>
    <source>
        <strain evidence="6">MST-FP2251</strain>
    </source>
</reference>
<keyword evidence="7" id="KW-1185">Reference proteome</keyword>
<sequence>MPIHKLHTKSRYGCDGCRQRKVKCDEQGPPCSNCILRDDTCTYSRIPPARRLAIARHPTPPAAVDALELMHMFSTQTYRSLCINDSEIHTWQDLVPQLALRQPYLMHGILALASIHIATTVDAPHASRYIETGLQYHSQSLGPFRAAIDTISPDNCNAVFAQSVVIVAISIALPQATVRRGVAELKPGQSMIETIRTIFELLQGVKKILSAGHSWINLALFSNGEFWRKDGIGVVGGELDSATDTALNVLVALTEHQRASNPLCRVDDRIIPHLRHCFEKFTRSPDPAPVLAWLAAVDEAFVRGIQRRQPLLLLILMYWGVLLGELDGRRWWAHRSGRALVLELLYCLDDREDGDCKETEWEVCLSWVRHKVGL</sequence>
<dbReference type="InterPro" id="IPR036864">
    <property type="entry name" value="Zn2-C6_fun-type_DNA-bd_sf"/>
</dbReference>
<dbReference type="Gene3D" id="4.10.240.10">
    <property type="entry name" value="Zn(2)-C6 fungal-type DNA-binding domain"/>
    <property type="match status" value="1"/>
</dbReference>
<feature type="domain" description="Zn(2)-C6 fungal-type" evidence="5">
    <location>
        <begin position="13"/>
        <end position="43"/>
    </location>
</feature>
<evidence type="ECO:0000313" key="6">
    <source>
        <dbReference type="EMBL" id="KAF9889216.1"/>
    </source>
</evidence>
<accession>A0AAD4CML5</accession>
<keyword evidence="3" id="KW-0804">Transcription</keyword>
<evidence type="ECO:0000256" key="2">
    <source>
        <dbReference type="ARBA" id="ARBA00023125"/>
    </source>
</evidence>
<dbReference type="PROSITE" id="PS50048">
    <property type="entry name" value="ZN2_CY6_FUNGAL_2"/>
    <property type="match status" value="1"/>
</dbReference>
<protein>
    <recommendedName>
        <fullName evidence="5">Zn(2)-C6 fungal-type domain-containing protein</fullName>
    </recommendedName>
</protein>
<dbReference type="Pfam" id="PF11951">
    <property type="entry name" value="Fungal_trans_2"/>
    <property type="match status" value="1"/>
</dbReference>
<dbReference type="GO" id="GO:0003677">
    <property type="term" value="F:DNA binding"/>
    <property type="evidence" value="ECO:0007669"/>
    <property type="project" value="UniProtKB-KW"/>
</dbReference>
<evidence type="ECO:0000256" key="4">
    <source>
        <dbReference type="ARBA" id="ARBA00023242"/>
    </source>
</evidence>
<dbReference type="Proteomes" id="UP001194746">
    <property type="component" value="Unassembled WGS sequence"/>
</dbReference>
<keyword evidence="1" id="KW-0805">Transcription regulation</keyword>
<dbReference type="InterPro" id="IPR021858">
    <property type="entry name" value="Fun_TF"/>
</dbReference>
<dbReference type="EMBL" id="VCAU01000038">
    <property type="protein sequence ID" value="KAF9889216.1"/>
    <property type="molecule type" value="Genomic_DNA"/>
</dbReference>
<keyword evidence="4" id="KW-0539">Nucleus</keyword>
<dbReference type="SUPFAM" id="SSF57701">
    <property type="entry name" value="Zn2/Cys6 DNA-binding domain"/>
    <property type="match status" value="1"/>
</dbReference>
<dbReference type="GO" id="GO:0001228">
    <property type="term" value="F:DNA-binding transcription activator activity, RNA polymerase II-specific"/>
    <property type="evidence" value="ECO:0007669"/>
    <property type="project" value="TreeGrafter"/>
</dbReference>